<keyword evidence="3" id="KW-1185">Reference proteome</keyword>
<dbReference type="EnsemblMetazoa" id="GAUT050060-RA">
    <property type="protein sequence ID" value="GAUT050060-PA"/>
    <property type="gene ID" value="GAUT050060"/>
</dbReference>
<protein>
    <submittedName>
        <fullName evidence="2">Uncharacterized protein</fullName>
    </submittedName>
</protein>
<dbReference type="Proteomes" id="UP000078200">
    <property type="component" value="Unassembled WGS sequence"/>
</dbReference>
<evidence type="ECO:0000313" key="3">
    <source>
        <dbReference type="Proteomes" id="UP000078200"/>
    </source>
</evidence>
<dbReference type="AlphaFoldDB" id="A0A1A9VWL0"/>
<evidence type="ECO:0000256" key="1">
    <source>
        <dbReference type="SAM" id="MobiDB-lite"/>
    </source>
</evidence>
<reference evidence="2" key="1">
    <citation type="submission" date="2020-05" db="UniProtKB">
        <authorList>
            <consortium name="EnsemblMetazoa"/>
        </authorList>
    </citation>
    <scope>IDENTIFICATION</scope>
    <source>
        <strain evidence="2">TTRI</strain>
    </source>
</reference>
<name>A0A1A9VWL0_GLOAU</name>
<feature type="region of interest" description="Disordered" evidence="1">
    <location>
        <begin position="79"/>
        <end position="122"/>
    </location>
</feature>
<proteinExistence type="predicted"/>
<dbReference type="STRING" id="7395.A0A1A9VWL0"/>
<organism evidence="2 3">
    <name type="scientific">Glossina austeni</name>
    <name type="common">Savannah tsetse fly</name>
    <dbReference type="NCBI Taxonomy" id="7395"/>
    <lineage>
        <taxon>Eukaryota</taxon>
        <taxon>Metazoa</taxon>
        <taxon>Ecdysozoa</taxon>
        <taxon>Arthropoda</taxon>
        <taxon>Hexapoda</taxon>
        <taxon>Insecta</taxon>
        <taxon>Pterygota</taxon>
        <taxon>Neoptera</taxon>
        <taxon>Endopterygota</taxon>
        <taxon>Diptera</taxon>
        <taxon>Brachycera</taxon>
        <taxon>Muscomorpha</taxon>
        <taxon>Hippoboscoidea</taxon>
        <taxon>Glossinidae</taxon>
        <taxon>Glossina</taxon>
    </lineage>
</organism>
<sequence>MIVVVVVAINKYCVEFEVLKSSKTCHKLPPYNLMIEGDRITVRCDLEAFVYDNSRTNSIKNDTTRKSQTHLGTNLEFMQNSQQQNLDDDNESLEENDEEEDDENMIDGSSSDQEQQQDDYDSLTLKRKIRTTTSTTTTTTTTIAPALVNTPPNYHCRGEGLPGRTTRWSALAAPSCRGKWLRLTLRTPKKCTHAQFIYV</sequence>
<accession>A0A1A9VWL0</accession>
<dbReference type="VEuPathDB" id="VectorBase:GAUT050060"/>
<evidence type="ECO:0000313" key="2">
    <source>
        <dbReference type="EnsemblMetazoa" id="GAUT050060-PA"/>
    </source>
</evidence>
<feature type="compositionally biased region" description="Acidic residues" evidence="1">
    <location>
        <begin position="86"/>
        <end position="105"/>
    </location>
</feature>